<feature type="compositionally biased region" description="Polar residues" evidence="1">
    <location>
        <begin position="1"/>
        <end position="20"/>
    </location>
</feature>
<evidence type="ECO:0000256" key="1">
    <source>
        <dbReference type="SAM" id="MobiDB-lite"/>
    </source>
</evidence>
<protein>
    <submittedName>
        <fullName evidence="2">Uncharacterized protein</fullName>
    </submittedName>
</protein>
<feature type="compositionally biased region" description="Basic and acidic residues" evidence="1">
    <location>
        <begin position="71"/>
        <end position="82"/>
    </location>
</feature>
<proteinExistence type="predicted"/>
<dbReference type="EMBL" id="JACEIK010000411">
    <property type="protein sequence ID" value="MCD7456630.1"/>
    <property type="molecule type" value="Genomic_DNA"/>
</dbReference>
<keyword evidence="3" id="KW-1185">Reference proteome</keyword>
<name>A0ABS8SCT7_DATST</name>
<evidence type="ECO:0000313" key="3">
    <source>
        <dbReference type="Proteomes" id="UP000823775"/>
    </source>
</evidence>
<dbReference type="Proteomes" id="UP000823775">
    <property type="component" value="Unassembled WGS sequence"/>
</dbReference>
<reference evidence="2 3" key="1">
    <citation type="journal article" date="2021" name="BMC Genomics">
        <title>Datura genome reveals duplications of psychoactive alkaloid biosynthetic genes and high mutation rate following tissue culture.</title>
        <authorList>
            <person name="Rajewski A."/>
            <person name="Carter-House D."/>
            <person name="Stajich J."/>
            <person name="Litt A."/>
        </authorList>
    </citation>
    <scope>NUCLEOTIDE SEQUENCE [LARGE SCALE GENOMIC DNA]</scope>
    <source>
        <strain evidence="2">AR-01</strain>
    </source>
</reference>
<organism evidence="2 3">
    <name type="scientific">Datura stramonium</name>
    <name type="common">Jimsonweed</name>
    <name type="synonym">Common thornapple</name>
    <dbReference type="NCBI Taxonomy" id="4076"/>
    <lineage>
        <taxon>Eukaryota</taxon>
        <taxon>Viridiplantae</taxon>
        <taxon>Streptophyta</taxon>
        <taxon>Embryophyta</taxon>
        <taxon>Tracheophyta</taxon>
        <taxon>Spermatophyta</taxon>
        <taxon>Magnoliopsida</taxon>
        <taxon>eudicotyledons</taxon>
        <taxon>Gunneridae</taxon>
        <taxon>Pentapetalae</taxon>
        <taxon>asterids</taxon>
        <taxon>lamiids</taxon>
        <taxon>Solanales</taxon>
        <taxon>Solanaceae</taxon>
        <taxon>Solanoideae</taxon>
        <taxon>Datureae</taxon>
        <taxon>Datura</taxon>
    </lineage>
</organism>
<feature type="region of interest" description="Disordered" evidence="1">
    <location>
        <begin position="69"/>
        <end position="91"/>
    </location>
</feature>
<accession>A0ABS8SCT7</accession>
<sequence>MPSLLYSSNSTHLGKAQQQSDENEHPKSANETLTTVLGKQTGYFHGKRICKWKWIENCEKNLNKSQMAVELQRKQKDPRANDCDDDQNESDGSVFLLQVQDKMTRDFSLKITEEEKWT</sequence>
<evidence type="ECO:0000313" key="2">
    <source>
        <dbReference type="EMBL" id="MCD7456630.1"/>
    </source>
</evidence>
<feature type="region of interest" description="Disordered" evidence="1">
    <location>
        <begin position="1"/>
        <end position="31"/>
    </location>
</feature>
<gene>
    <name evidence="2" type="ORF">HAX54_032411</name>
</gene>
<comment type="caution">
    <text evidence="2">The sequence shown here is derived from an EMBL/GenBank/DDBJ whole genome shotgun (WGS) entry which is preliminary data.</text>
</comment>